<name>A0ABR9M3C4_9ACTN</name>
<sequence length="259" mass="27686">MRAAWLAAGALATAIALLLSTAGLWRGFARASMPEEHTQRSIAFEHKNVRIKAGKGTQVDLTIRPGRAGELLIWRALRWSRDRPTITEDWDVRSDTLRLDAVCPGEEQPDGPLCWADYVIYVPPETDVEAGTGKGRLNVNDLFGKVRLSSVAGDVQVNNLSGTLWARSGTGNVNAGDLDVEAADVEIGSGDVDLSFVSAPTTVNAVVRTAGNVTLDLPKTIYHVTAEGANTNVDVDQDPASPRKVVVRAPKGTVSLCCD</sequence>
<proteinExistence type="predicted"/>
<reference evidence="2 3" key="1">
    <citation type="submission" date="2020-10" db="EMBL/GenBank/DDBJ databases">
        <title>Sequencing the genomes of 1000 actinobacteria strains.</title>
        <authorList>
            <person name="Klenk H.-P."/>
        </authorList>
    </citation>
    <scope>NUCLEOTIDE SEQUENCE [LARGE SCALE GENOMIC DNA]</scope>
    <source>
        <strain evidence="2 3">DSM 43173</strain>
    </source>
</reference>
<feature type="domain" description="DUF4097" evidence="1">
    <location>
        <begin position="132"/>
        <end position="220"/>
    </location>
</feature>
<evidence type="ECO:0000313" key="3">
    <source>
        <dbReference type="Proteomes" id="UP000633509"/>
    </source>
</evidence>
<dbReference type="Pfam" id="PF13349">
    <property type="entry name" value="DUF4097"/>
    <property type="match status" value="1"/>
</dbReference>
<dbReference type="Proteomes" id="UP000633509">
    <property type="component" value="Unassembled WGS sequence"/>
</dbReference>
<comment type="caution">
    <text evidence="2">The sequence shown here is derived from an EMBL/GenBank/DDBJ whole genome shotgun (WGS) entry which is preliminary data.</text>
</comment>
<dbReference type="EMBL" id="JADBEK010000001">
    <property type="protein sequence ID" value="MBE1587436.1"/>
    <property type="molecule type" value="Genomic_DNA"/>
</dbReference>
<accession>A0ABR9M3C4</accession>
<gene>
    <name evidence="2" type="ORF">H4W80_005694</name>
</gene>
<dbReference type="RefSeq" id="WP_192787825.1">
    <property type="nucleotide sequence ID" value="NZ_JADBEK010000001.1"/>
</dbReference>
<keyword evidence="3" id="KW-1185">Reference proteome</keyword>
<dbReference type="Gene3D" id="2.160.20.120">
    <property type="match status" value="1"/>
</dbReference>
<organism evidence="2 3">
    <name type="scientific">Nonomuraea angiospora</name>
    <dbReference type="NCBI Taxonomy" id="46172"/>
    <lineage>
        <taxon>Bacteria</taxon>
        <taxon>Bacillati</taxon>
        <taxon>Actinomycetota</taxon>
        <taxon>Actinomycetes</taxon>
        <taxon>Streptosporangiales</taxon>
        <taxon>Streptosporangiaceae</taxon>
        <taxon>Nonomuraea</taxon>
    </lineage>
</organism>
<protein>
    <recommendedName>
        <fullName evidence="1">DUF4097 domain-containing protein</fullName>
    </recommendedName>
</protein>
<evidence type="ECO:0000259" key="1">
    <source>
        <dbReference type="Pfam" id="PF13349"/>
    </source>
</evidence>
<evidence type="ECO:0000313" key="2">
    <source>
        <dbReference type="EMBL" id="MBE1587436.1"/>
    </source>
</evidence>
<dbReference type="InterPro" id="IPR025164">
    <property type="entry name" value="Toastrack_DUF4097"/>
</dbReference>